<dbReference type="InterPro" id="IPR006342">
    <property type="entry name" value="FkbM_mtfrase"/>
</dbReference>
<name>A0ABS4BGV8_9HYPH</name>
<dbReference type="InterPro" id="IPR029063">
    <property type="entry name" value="SAM-dependent_MTases_sf"/>
</dbReference>
<accession>A0ABS4BGV8</accession>
<organism evidence="2 3">
    <name type="scientific">Jiella mangrovi</name>
    <dbReference type="NCBI Taxonomy" id="2821407"/>
    <lineage>
        <taxon>Bacteria</taxon>
        <taxon>Pseudomonadati</taxon>
        <taxon>Pseudomonadota</taxon>
        <taxon>Alphaproteobacteria</taxon>
        <taxon>Hyphomicrobiales</taxon>
        <taxon>Aurantimonadaceae</taxon>
        <taxon>Jiella</taxon>
    </lineage>
</organism>
<dbReference type="NCBIfam" id="TIGR01444">
    <property type="entry name" value="fkbM_fam"/>
    <property type="match status" value="1"/>
</dbReference>
<reference evidence="2 3" key="1">
    <citation type="submission" date="2021-04" db="EMBL/GenBank/DDBJ databases">
        <title>Whole genome sequence of Jiella sp. KSK16Y-1.</title>
        <authorList>
            <person name="Tuo L."/>
        </authorList>
    </citation>
    <scope>NUCLEOTIDE SEQUENCE [LARGE SCALE GENOMIC DNA]</scope>
    <source>
        <strain evidence="2 3">KSK16Y-1</strain>
    </source>
</reference>
<dbReference type="InterPro" id="IPR052514">
    <property type="entry name" value="SAM-dependent_MTase"/>
</dbReference>
<evidence type="ECO:0000313" key="2">
    <source>
        <dbReference type="EMBL" id="MBP0615931.1"/>
    </source>
</evidence>
<dbReference type="GO" id="GO:0008168">
    <property type="term" value="F:methyltransferase activity"/>
    <property type="evidence" value="ECO:0007669"/>
    <property type="project" value="UniProtKB-KW"/>
</dbReference>
<dbReference type="PANTHER" id="PTHR34203:SF15">
    <property type="entry name" value="SLL1173 PROTEIN"/>
    <property type="match status" value="1"/>
</dbReference>
<evidence type="ECO:0000313" key="3">
    <source>
        <dbReference type="Proteomes" id="UP000678276"/>
    </source>
</evidence>
<dbReference type="Pfam" id="PF05050">
    <property type="entry name" value="Methyltransf_21"/>
    <property type="match status" value="1"/>
</dbReference>
<dbReference type="EMBL" id="JAGJCF010000005">
    <property type="protein sequence ID" value="MBP0615931.1"/>
    <property type="molecule type" value="Genomic_DNA"/>
</dbReference>
<keyword evidence="2" id="KW-0808">Transferase</keyword>
<dbReference type="Proteomes" id="UP000678276">
    <property type="component" value="Unassembled WGS sequence"/>
</dbReference>
<keyword evidence="2" id="KW-0489">Methyltransferase</keyword>
<dbReference type="PANTHER" id="PTHR34203">
    <property type="entry name" value="METHYLTRANSFERASE, FKBM FAMILY PROTEIN"/>
    <property type="match status" value="1"/>
</dbReference>
<comment type="caution">
    <text evidence="2">The sequence shown here is derived from an EMBL/GenBank/DDBJ whole genome shotgun (WGS) entry which is preliminary data.</text>
</comment>
<dbReference type="RefSeq" id="WP_209594339.1">
    <property type="nucleotide sequence ID" value="NZ_JAGJCF010000005.1"/>
</dbReference>
<protein>
    <submittedName>
        <fullName evidence="2">FkbM family methyltransferase</fullName>
    </submittedName>
</protein>
<dbReference type="SUPFAM" id="SSF53335">
    <property type="entry name" value="S-adenosyl-L-methionine-dependent methyltransferases"/>
    <property type="match status" value="1"/>
</dbReference>
<gene>
    <name evidence="2" type="ORF">J6595_10090</name>
</gene>
<evidence type="ECO:0000259" key="1">
    <source>
        <dbReference type="Pfam" id="PF05050"/>
    </source>
</evidence>
<feature type="domain" description="Methyltransferase FkbM" evidence="1">
    <location>
        <begin position="46"/>
        <end position="177"/>
    </location>
</feature>
<dbReference type="GO" id="GO:0032259">
    <property type="term" value="P:methylation"/>
    <property type="evidence" value="ECO:0007669"/>
    <property type="project" value="UniProtKB-KW"/>
</dbReference>
<sequence length="275" mass="29704">MSLAGRLAAWLGIARSLATYRLDRRHRGSLQRFAEDIVGPDDLVFDIGAHVGDRTSAFARLGARVIAVEAQPRLASLLRWQFRRNPRVTVVAAAVGREEGRLTLRLNTKNPTVASASSSFVAAASAGSGGWQGQVWDETIAVDSTTLDDLAARFGRPAFVKIDVEGFEAEVLAGLSRENAPRALSFEFVTMDRVPALRALEEARRLGFAGFDVSLGESHRWVFGERKPAEVIAAYLRELPEEANSGDVYCWHASCDIDGDASSRGVKADGASSSS</sequence>
<proteinExistence type="predicted"/>
<dbReference type="Gene3D" id="3.40.50.150">
    <property type="entry name" value="Vaccinia Virus protein VP39"/>
    <property type="match status" value="1"/>
</dbReference>
<keyword evidence="3" id="KW-1185">Reference proteome</keyword>